<keyword evidence="4 5" id="KW-0472">Membrane</keyword>
<dbReference type="Proteomes" id="UP000677305">
    <property type="component" value="Chromosome"/>
</dbReference>
<dbReference type="SUPFAM" id="SSF161098">
    <property type="entry name" value="MetI-like"/>
    <property type="match status" value="1"/>
</dbReference>
<dbReference type="Pfam" id="PF00528">
    <property type="entry name" value="BPD_transp_1"/>
    <property type="match status" value="1"/>
</dbReference>
<dbReference type="PANTHER" id="PTHR43496:SF1">
    <property type="entry name" value="POLYGALACTURONAN_RHAMNOGALACTURONAN TRANSPORT SYSTEM PERMEASE PROTEIN YTEP"/>
    <property type="match status" value="1"/>
</dbReference>
<reference evidence="7 8" key="1">
    <citation type="submission" date="2020-07" db="EMBL/GenBank/DDBJ databases">
        <title>Vallitalea guaymasensis genome.</title>
        <authorList>
            <person name="Postec A."/>
        </authorList>
    </citation>
    <scope>NUCLEOTIDE SEQUENCE [LARGE SCALE GENOMIC DNA]</scope>
    <source>
        <strain evidence="7 8">Ra1766G1</strain>
    </source>
</reference>
<dbReference type="GO" id="GO:0055085">
    <property type="term" value="P:transmembrane transport"/>
    <property type="evidence" value="ECO:0007669"/>
    <property type="project" value="InterPro"/>
</dbReference>
<dbReference type="AlphaFoldDB" id="A0A8J8SE54"/>
<dbReference type="CDD" id="cd06261">
    <property type="entry name" value="TM_PBP2"/>
    <property type="match status" value="1"/>
</dbReference>
<organism evidence="7 8">
    <name type="scientific">Vallitalea guaymasensis</name>
    <dbReference type="NCBI Taxonomy" id="1185412"/>
    <lineage>
        <taxon>Bacteria</taxon>
        <taxon>Bacillati</taxon>
        <taxon>Bacillota</taxon>
        <taxon>Clostridia</taxon>
        <taxon>Lachnospirales</taxon>
        <taxon>Vallitaleaceae</taxon>
        <taxon>Vallitalea</taxon>
    </lineage>
</organism>
<evidence type="ECO:0000259" key="6">
    <source>
        <dbReference type="PROSITE" id="PS50928"/>
    </source>
</evidence>
<feature type="transmembrane region" description="Helical" evidence="5">
    <location>
        <begin position="94"/>
        <end position="115"/>
    </location>
</feature>
<accession>A0A8J8SE54</accession>
<evidence type="ECO:0000256" key="3">
    <source>
        <dbReference type="ARBA" id="ARBA00022989"/>
    </source>
</evidence>
<dbReference type="OrthoDB" id="384651at2"/>
<evidence type="ECO:0000256" key="1">
    <source>
        <dbReference type="ARBA" id="ARBA00004141"/>
    </source>
</evidence>
<evidence type="ECO:0000256" key="2">
    <source>
        <dbReference type="ARBA" id="ARBA00022692"/>
    </source>
</evidence>
<keyword evidence="5" id="KW-0813">Transport</keyword>
<dbReference type="InterPro" id="IPR035906">
    <property type="entry name" value="MetI-like_sf"/>
</dbReference>
<keyword evidence="3 5" id="KW-1133">Transmembrane helix</keyword>
<gene>
    <name evidence="7" type="ORF">HYG85_21660</name>
</gene>
<feature type="transmembrane region" description="Helical" evidence="5">
    <location>
        <begin position="225"/>
        <end position="249"/>
    </location>
</feature>
<sequence>MQQSIINNTYTTKKKNKLYRFVKIFKKDYQLWLISIPLIIWVLVFSYYPMYGVLMSFVNYIPGKAITDCEFVGLMHFRQFITSPEFSMVMRNTIAISGLNIIIGFPAPIILALLFNELKNLRFKKFIQTTSYLPHFISWVVTASIAFTIIGNEGLLNDILLSLGIIDKPISFLGTGKYFWGVITGLNIWKGVGWSSIIYLSAIAGVDKELYQAGAVDGLGRFGMIWHITLPGIRTTIILLLILGMGSLLNAGFEQQLLIGNPQTRQYYEVLDTYAYKYGIQLGNYSFATAIGLMKSVIGVTLVFTVNKIAKKYSDTSIV</sequence>
<comment type="subcellular location">
    <subcellularLocation>
        <location evidence="5">Cell membrane</location>
        <topology evidence="5">Multi-pass membrane protein</topology>
    </subcellularLocation>
    <subcellularLocation>
        <location evidence="1">Membrane</location>
        <topology evidence="1">Multi-pass membrane protein</topology>
    </subcellularLocation>
</comment>
<keyword evidence="8" id="KW-1185">Reference proteome</keyword>
<dbReference type="RefSeq" id="WP_113675291.1">
    <property type="nucleotide sequence ID" value="NZ_CP058561.1"/>
</dbReference>
<dbReference type="GO" id="GO:0005886">
    <property type="term" value="C:plasma membrane"/>
    <property type="evidence" value="ECO:0007669"/>
    <property type="project" value="UniProtKB-SubCell"/>
</dbReference>
<protein>
    <submittedName>
        <fullName evidence="7">Sugar ABC transporter permease</fullName>
    </submittedName>
</protein>
<evidence type="ECO:0000313" key="8">
    <source>
        <dbReference type="Proteomes" id="UP000677305"/>
    </source>
</evidence>
<feature type="domain" description="ABC transmembrane type-1" evidence="6">
    <location>
        <begin position="90"/>
        <end position="306"/>
    </location>
</feature>
<proteinExistence type="inferred from homology"/>
<dbReference type="InterPro" id="IPR000515">
    <property type="entry name" value="MetI-like"/>
</dbReference>
<feature type="transmembrane region" description="Helical" evidence="5">
    <location>
        <begin position="136"/>
        <end position="166"/>
    </location>
</feature>
<dbReference type="KEGG" id="vgu:HYG85_21660"/>
<evidence type="ECO:0000256" key="5">
    <source>
        <dbReference type="RuleBase" id="RU363032"/>
    </source>
</evidence>
<feature type="transmembrane region" description="Helical" evidence="5">
    <location>
        <begin position="285"/>
        <end position="306"/>
    </location>
</feature>
<dbReference type="PANTHER" id="PTHR43496">
    <property type="entry name" value="PROTEIN LPLB"/>
    <property type="match status" value="1"/>
</dbReference>
<comment type="similarity">
    <text evidence="5">Belongs to the binding-protein-dependent transport system permease family.</text>
</comment>
<dbReference type="Gene3D" id="1.10.3720.10">
    <property type="entry name" value="MetI-like"/>
    <property type="match status" value="1"/>
</dbReference>
<evidence type="ECO:0000313" key="7">
    <source>
        <dbReference type="EMBL" id="QUH31389.1"/>
    </source>
</evidence>
<dbReference type="PROSITE" id="PS50928">
    <property type="entry name" value="ABC_TM1"/>
    <property type="match status" value="1"/>
</dbReference>
<dbReference type="EMBL" id="CP058561">
    <property type="protein sequence ID" value="QUH31389.1"/>
    <property type="molecule type" value="Genomic_DNA"/>
</dbReference>
<evidence type="ECO:0000256" key="4">
    <source>
        <dbReference type="ARBA" id="ARBA00023136"/>
    </source>
</evidence>
<name>A0A8J8SE54_9FIRM</name>
<feature type="transmembrane region" description="Helical" evidence="5">
    <location>
        <begin position="29"/>
        <end position="48"/>
    </location>
</feature>
<feature type="transmembrane region" description="Helical" evidence="5">
    <location>
        <begin position="178"/>
        <end position="204"/>
    </location>
</feature>
<keyword evidence="2 5" id="KW-0812">Transmembrane</keyword>